<evidence type="ECO:0000313" key="7">
    <source>
        <dbReference type="Proteomes" id="UP000547973"/>
    </source>
</evidence>
<keyword evidence="2 4" id="KW-0238">DNA-binding</keyword>
<comment type="caution">
    <text evidence="6">The sequence shown here is derived from an EMBL/GenBank/DDBJ whole genome shotgun (WGS) entry which is preliminary data.</text>
</comment>
<dbReference type="Proteomes" id="UP000547973">
    <property type="component" value="Unassembled WGS sequence"/>
</dbReference>
<feature type="domain" description="HTH tetR-type" evidence="5">
    <location>
        <begin position="6"/>
        <end position="66"/>
    </location>
</feature>
<dbReference type="OrthoDB" id="9805134at2"/>
<sequence>MGRKRTFDTQEAVRAARSVFWSNGFEGASLPDLEQATGLNRSSLYHAFGSKRGLFDAVVDSYLDEVIRPRLRVLTQDPVPPDAVRTYLNGMKAALLAPASAASEHGCLMVNTAASPIAKDEAVRERVAAYRAEVEAAIARGLTHQPGFDPSRVAPTAMAVTSLIVAAMTLTRIDAAAAAETIDAALAIACGEAAEPYAR</sequence>
<dbReference type="GO" id="GO:0003677">
    <property type="term" value="F:DNA binding"/>
    <property type="evidence" value="ECO:0007669"/>
    <property type="project" value="UniProtKB-UniRule"/>
</dbReference>
<dbReference type="SUPFAM" id="SSF46689">
    <property type="entry name" value="Homeodomain-like"/>
    <property type="match status" value="1"/>
</dbReference>
<feature type="DNA-binding region" description="H-T-H motif" evidence="4">
    <location>
        <begin position="29"/>
        <end position="48"/>
    </location>
</feature>
<evidence type="ECO:0000313" key="6">
    <source>
        <dbReference type="EMBL" id="NYI40738.1"/>
    </source>
</evidence>
<dbReference type="PROSITE" id="PS50977">
    <property type="entry name" value="HTH_TETR_2"/>
    <property type="match status" value="1"/>
</dbReference>
<evidence type="ECO:0000256" key="2">
    <source>
        <dbReference type="ARBA" id="ARBA00023125"/>
    </source>
</evidence>
<dbReference type="AlphaFoldDB" id="A0A7Z0CJB1"/>
<organism evidence="6 7">
    <name type="scientific">Demequina lutea</name>
    <dbReference type="NCBI Taxonomy" id="431489"/>
    <lineage>
        <taxon>Bacteria</taxon>
        <taxon>Bacillati</taxon>
        <taxon>Actinomycetota</taxon>
        <taxon>Actinomycetes</taxon>
        <taxon>Micrococcales</taxon>
        <taxon>Demequinaceae</taxon>
        <taxon>Demequina</taxon>
    </lineage>
</organism>
<keyword evidence="3" id="KW-0804">Transcription</keyword>
<dbReference type="InterPro" id="IPR036271">
    <property type="entry name" value="Tet_transcr_reg_TetR-rel_C_sf"/>
</dbReference>
<proteinExistence type="predicted"/>
<dbReference type="SUPFAM" id="SSF48498">
    <property type="entry name" value="Tetracyclin repressor-like, C-terminal domain"/>
    <property type="match status" value="1"/>
</dbReference>
<evidence type="ECO:0000259" key="5">
    <source>
        <dbReference type="PROSITE" id="PS50977"/>
    </source>
</evidence>
<accession>A0A7Z0CJB1</accession>
<name>A0A7Z0CJB1_9MICO</name>
<keyword evidence="1" id="KW-0805">Transcription regulation</keyword>
<dbReference type="Gene3D" id="1.10.10.60">
    <property type="entry name" value="Homeodomain-like"/>
    <property type="match status" value="1"/>
</dbReference>
<evidence type="ECO:0000256" key="1">
    <source>
        <dbReference type="ARBA" id="ARBA00023015"/>
    </source>
</evidence>
<reference evidence="6 7" key="1">
    <citation type="submission" date="2020-07" db="EMBL/GenBank/DDBJ databases">
        <title>Sequencing the genomes of 1000 actinobacteria strains.</title>
        <authorList>
            <person name="Klenk H.-P."/>
        </authorList>
    </citation>
    <scope>NUCLEOTIDE SEQUENCE [LARGE SCALE GENOMIC DNA]</scope>
    <source>
        <strain evidence="6 7">DSM 19970</strain>
    </source>
</reference>
<dbReference type="Gene3D" id="1.10.357.10">
    <property type="entry name" value="Tetracycline Repressor, domain 2"/>
    <property type="match status" value="1"/>
</dbReference>
<dbReference type="InterPro" id="IPR001647">
    <property type="entry name" value="HTH_TetR"/>
</dbReference>
<evidence type="ECO:0000256" key="4">
    <source>
        <dbReference type="PROSITE-ProRule" id="PRU00335"/>
    </source>
</evidence>
<dbReference type="PRINTS" id="PR00455">
    <property type="entry name" value="HTHTETR"/>
</dbReference>
<dbReference type="PANTHER" id="PTHR47506">
    <property type="entry name" value="TRANSCRIPTIONAL REGULATORY PROTEIN"/>
    <property type="match status" value="1"/>
</dbReference>
<dbReference type="InterPro" id="IPR009057">
    <property type="entry name" value="Homeodomain-like_sf"/>
</dbReference>
<dbReference type="PANTHER" id="PTHR47506:SF1">
    <property type="entry name" value="HTH-TYPE TRANSCRIPTIONAL REGULATOR YJDC"/>
    <property type="match status" value="1"/>
</dbReference>
<gene>
    <name evidence="6" type="ORF">BKA03_000857</name>
</gene>
<keyword evidence="7" id="KW-1185">Reference proteome</keyword>
<dbReference type="EMBL" id="JACBZO010000001">
    <property type="protein sequence ID" value="NYI40738.1"/>
    <property type="molecule type" value="Genomic_DNA"/>
</dbReference>
<evidence type="ECO:0000256" key="3">
    <source>
        <dbReference type="ARBA" id="ARBA00023163"/>
    </source>
</evidence>
<dbReference type="RefSeq" id="WP_062074498.1">
    <property type="nucleotide sequence ID" value="NZ_BBRC01000003.1"/>
</dbReference>
<dbReference type="Pfam" id="PF00440">
    <property type="entry name" value="TetR_N"/>
    <property type="match status" value="1"/>
</dbReference>
<protein>
    <submittedName>
        <fullName evidence="6">AcrR family transcriptional regulator</fullName>
    </submittedName>
</protein>